<sequence length="265" mass="30986">MKHRKVTLSAVLLWGVVAYALALLTYCTMKSVLSASADNISAFGSILGACGAFFAAFVATYLFNDWRLQASFDLKKQHVNEISYLLAQSYDELHKMEEILENLKNVKDYKILYEKYYSFKANDLRDEFYSKQLNVKMLDRLNKSQNEIFVVYAKYQNHLVYLVDNFNRIQKSYIRYYDKFNSEMGNAERILMLNKGSFPKYILPSEKNAEEVGLLNTHIYLPIQFEKEDISYTFNNIFELIKKLSEIYKDLEAKVLDSIDLTKND</sequence>
<dbReference type="RefSeq" id="WP_000682731.1">
    <property type="nucleotide sequence ID" value="NZ_JEXD01000001.1"/>
</dbReference>
<feature type="transmembrane region" description="Helical" evidence="1">
    <location>
        <begin position="46"/>
        <end position="63"/>
    </location>
</feature>
<comment type="caution">
    <text evidence="2">The sequence shown here is derived from an EMBL/GenBank/DDBJ whole genome shotgun (WGS) entry which is preliminary data.</text>
</comment>
<keyword evidence="1" id="KW-1133">Transmembrane helix</keyword>
<evidence type="ECO:0008006" key="4">
    <source>
        <dbReference type="Google" id="ProtNLM"/>
    </source>
</evidence>
<proteinExistence type="predicted"/>
<organism evidence="2 3">
    <name type="scientific">Acinetobacter baumannii 625974</name>
    <dbReference type="NCBI Taxonomy" id="1310607"/>
    <lineage>
        <taxon>Bacteria</taxon>
        <taxon>Pseudomonadati</taxon>
        <taxon>Pseudomonadota</taxon>
        <taxon>Gammaproteobacteria</taxon>
        <taxon>Moraxellales</taxon>
        <taxon>Moraxellaceae</taxon>
        <taxon>Acinetobacter</taxon>
        <taxon>Acinetobacter calcoaceticus/baumannii complex</taxon>
    </lineage>
</organism>
<dbReference type="Proteomes" id="UP000021108">
    <property type="component" value="Unassembled WGS sequence"/>
</dbReference>
<dbReference type="PATRIC" id="fig|1310607.3.peg.151"/>
<dbReference type="AlphaFoldDB" id="A0A009QHN3"/>
<evidence type="ECO:0000313" key="2">
    <source>
        <dbReference type="EMBL" id="EXC09913.1"/>
    </source>
</evidence>
<evidence type="ECO:0000256" key="1">
    <source>
        <dbReference type="SAM" id="Phobius"/>
    </source>
</evidence>
<gene>
    <name evidence="2" type="ORF">J506_0150</name>
</gene>
<dbReference type="EMBL" id="JEXD01000001">
    <property type="protein sequence ID" value="EXC09913.1"/>
    <property type="molecule type" value="Genomic_DNA"/>
</dbReference>
<keyword evidence="1" id="KW-0472">Membrane</keyword>
<keyword evidence="1" id="KW-0812">Transmembrane</keyword>
<reference evidence="2 3" key="1">
    <citation type="submission" date="2014-02" db="EMBL/GenBank/DDBJ databases">
        <title>Comparative genomics and transcriptomics to identify genetic mechanisms underlying the emergence of carbapenem resistant Acinetobacter baumannii (CRAb).</title>
        <authorList>
            <person name="Harris A.D."/>
            <person name="Johnson K.J."/>
            <person name="George J."/>
            <person name="Shefchek K."/>
            <person name="Daugherty S.C."/>
            <person name="Parankush S."/>
            <person name="Sadzewicz L."/>
            <person name="Tallon L."/>
            <person name="Sengamalay N."/>
            <person name="Hazen T.H."/>
            <person name="Rasko D.A."/>
        </authorList>
    </citation>
    <scope>NUCLEOTIDE SEQUENCE [LARGE SCALE GENOMIC DNA]</scope>
    <source>
        <strain evidence="2 3">625974</strain>
    </source>
</reference>
<accession>A0A009QHN3</accession>
<name>A0A009QHN3_ACIBA</name>
<evidence type="ECO:0000313" key="3">
    <source>
        <dbReference type="Proteomes" id="UP000021108"/>
    </source>
</evidence>
<protein>
    <recommendedName>
        <fullName evidence="4">Phage abortive infection protein</fullName>
    </recommendedName>
</protein>